<reference evidence="2 3" key="1">
    <citation type="journal article" date="2018" name="New Phytol.">
        <title>Phylogenomics of Endogonaceae and evolution of mycorrhizas within Mucoromycota.</title>
        <authorList>
            <person name="Chang Y."/>
            <person name="Desiro A."/>
            <person name="Na H."/>
            <person name="Sandor L."/>
            <person name="Lipzen A."/>
            <person name="Clum A."/>
            <person name="Barry K."/>
            <person name="Grigoriev I.V."/>
            <person name="Martin F.M."/>
            <person name="Stajich J.E."/>
            <person name="Smith M.E."/>
            <person name="Bonito G."/>
            <person name="Spatafora J.W."/>
        </authorList>
    </citation>
    <scope>NUCLEOTIDE SEQUENCE [LARGE SCALE GENOMIC DNA]</scope>
    <source>
        <strain evidence="2 3">AD002</strain>
    </source>
</reference>
<gene>
    <name evidence="2" type="ORF">BC938DRAFT_477651</name>
</gene>
<proteinExistence type="predicted"/>
<sequence length="80" mass="8697">MMEALLPSFIEAMLGLRHTLLHLDRTVSVTARRCQATPSPPSSPLNDTASTPEIKKSKGKGDVFGFMDELNARRGLGQNS</sequence>
<dbReference type="AlphaFoldDB" id="A0A433P8H8"/>
<feature type="region of interest" description="Disordered" evidence="1">
    <location>
        <begin position="32"/>
        <end position="62"/>
    </location>
</feature>
<protein>
    <submittedName>
        <fullName evidence="2">Uncharacterized protein</fullName>
    </submittedName>
</protein>
<evidence type="ECO:0000313" key="3">
    <source>
        <dbReference type="Proteomes" id="UP000274822"/>
    </source>
</evidence>
<name>A0A433P8H8_9FUNG</name>
<organism evidence="2 3">
    <name type="scientific">Jimgerdemannia flammicorona</name>
    <dbReference type="NCBI Taxonomy" id="994334"/>
    <lineage>
        <taxon>Eukaryota</taxon>
        <taxon>Fungi</taxon>
        <taxon>Fungi incertae sedis</taxon>
        <taxon>Mucoromycota</taxon>
        <taxon>Mucoromycotina</taxon>
        <taxon>Endogonomycetes</taxon>
        <taxon>Endogonales</taxon>
        <taxon>Endogonaceae</taxon>
        <taxon>Jimgerdemannia</taxon>
    </lineage>
</organism>
<evidence type="ECO:0000313" key="2">
    <source>
        <dbReference type="EMBL" id="RUS13841.1"/>
    </source>
</evidence>
<dbReference type="Proteomes" id="UP000274822">
    <property type="component" value="Unassembled WGS sequence"/>
</dbReference>
<evidence type="ECO:0000256" key="1">
    <source>
        <dbReference type="SAM" id="MobiDB-lite"/>
    </source>
</evidence>
<dbReference type="EMBL" id="RBNJ01028699">
    <property type="protein sequence ID" value="RUS13841.1"/>
    <property type="molecule type" value="Genomic_DNA"/>
</dbReference>
<accession>A0A433P8H8</accession>
<keyword evidence="3" id="KW-1185">Reference proteome</keyword>
<comment type="caution">
    <text evidence="2">The sequence shown here is derived from an EMBL/GenBank/DDBJ whole genome shotgun (WGS) entry which is preliminary data.</text>
</comment>